<dbReference type="InterPro" id="IPR011057">
    <property type="entry name" value="Mss4-like_sf"/>
</dbReference>
<dbReference type="SUPFAM" id="SSF51316">
    <property type="entry name" value="Mss4-like"/>
    <property type="match status" value="1"/>
</dbReference>
<comment type="caution">
    <text evidence="7">The sequence shown here is derived from an EMBL/GenBank/DDBJ whole genome shotgun (WGS) entry which is preliminary data.</text>
</comment>
<keyword evidence="3" id="KW-0862">Zinc</keyword>
<evidence type="ECO:0000256" key="3">
    <source>
        <dbReference type="ARBA" id="ARBA00022833"/>
    </source>
</evidence>
<evidence type="ECO:0000256" key="2">
    <source>
        <dbReference type="ARBA" id="ARBA00022723"/>
    </source>
</evidence>
<dbReference type="GO" id="GO:0016846">
    <property type="term" value="F:carbon-sulfur lyase activity"/>
    <property type="evidence" value="ECO:0007669"/>
    <property type="project" value="InterPro"/>
</dbReference>
<organism evidence="7 8">
    <name type="scientific">Brevundimonas lenta</name>
    <dbReference type="NCBI Taxonomy" id="424796"/>
    <lineage>
        <taxon>Bacteria</taxon>
        <taxon>Pseudomonadati</taxon>
        <taxon>Pseudomonadota</taxon>
        <taxon>Alphaproteobacteria</taxon>
        <taxon>Caulobacterales</taxon>
        <taxon>Caulobacteraceae</taxon>
        <taxon>Brevundimonas</taxon>
    </lineage>
</organism>
<evidence type="ECO:0000259" key="6">
    <source>
        <dbReference type="PROSITE" id="PS51891"/>
    </source>
</evidence>
<sequence length="150" mass="16131">MSVREPFATGGCQCGAVRYALDARPRTAEFCHCRMCQRATGQVAAGFLDVDRAAFSWLGEPCANYRSSDKAQRGFCPKCGTPLTFDAFAEPTMAVSIGSLDDPNLVPLGGHCGIQSKVRWLRLNDGLPQRNTGEGVPAAPLWSELDQGHA</sequence>
<dbReference type="EMBL" id="JACIDM010000001">
    <property type="protein sequence ID" value="MBB4082415.1"/>
    <property type="molecule type" value="Genomic_DNA"/>
</dbReference>
<dbReference type="InterPro" id="IPR006913">
    <property type="entry name" value="CENP-V/GFA"/>
</dbReference>
<comment type="similarity">
    <text evidence="1">Belongs to the Gfa family.</text>
</comment>
<dbReference type="PANTHER" id="PTHR33337:SF40">
    <property type="entry name" value="CENP-V_GFA DOMAIN-CONTAINING PROTEIN-RELATED"/>
    <property type="match status" value="1"/>
</dbReference>
<name>A0A7W6NPQ5_9CAUL</name>
<protein>
    <recommendedName>
        <fullName evidence="6">CENP-V/GFA domain-containing protein</fullName>
    </recommendedName>
</protein>
<dbReference type="GO" id="GO:0046872">
    <property type="term" value="F:metal ion binding"/>
    <property type="evidence" value="ECO:0007669"/>
    <property type="project" value="UniProtKB-KW"/>
</dbReference>
<keyword evidence="2" id="KW-0479">Metal-binding</keyword>
<keyword evidence="8" id="KW-1185">Reference proteome</keyword>
<dbReference type="Proteomes" id="UP000529946">
    <property type="component" value="Unassembled WGS sequence"/>
</dbReference>
<dbReference type="RefSeq" id="WP_183203495.1">
    <property type="nucleotide sequence ID" value="NZ_BAAAER010000011.1"/>
</dbReference>
<keyword evidence="4" id="KW-0456">Lyase</keyword>
<feature type="region of interest" description="Disordered" evidence="5">
    <location>
        <begin position="129"/>
        <end position="150"/>
    </location>
</feature>
<dbReference type="AlphaFoldDB" id="A0A7W6NPQ5"/>
<evidence type="ECO:0000313" key="7">
    <source>
        <dbReference type="EMBL" id="MBB4082415.1"/>
    </source>
</evidence>
<feature type="domain" description="CENP-V/GFA" evidence="6">
    <location>
        <begin position="8"/>
        <end position="130"/>
    </location>
</feature>
<evidence type="ECO:0000256" key="4">
    <source>
        <dbReference type="ARBA" id="ARBA00023239"/>
    </source>
</evidence>
<evidence type="ECO:0000313" key="8">
    <source>
        <dbReference type="Proteomes" id="UP000529946"/>
    </source>
</evidence>
<evidence type="ECO:0000256" key="5">
    <source>
        <dbReference type="SAM" id="MobiDB-lite"/>
    </source>
</evidence>
<dbReference type="Gene3D" id="3.90.1590.10">
    <property type="entry name" value="glutathione-dependent formaldehyde- activating enzyme (gfa)"/>
    <property type="match status" value="1"/>
</dbReference>
<gene>
    <name evidence="7" type="ORF">GGR12_001254</name>
</gene>
<reference evidence="7 8" key="1">
    <citation type="submission" date="2020-08" db="EMBL/GenBank/DDBJ databases">
        <title>Genomic Encyclopedia of Type Strains, Phase IV (KMG-IV): sequencing the most valuable type-strain genomes for metagenomic binning, comparative biology and taxonomic classification.</title>
        <authorList>
            <person name="Goeker M."/>
        </authorList>
    </citation>
    <scope>NUCLEOTIDE SEQUENCE [LARGE SCALE GENOMIC DNA]</scope>
    <source>
        <strain evidence="7 8">DSM 23960</strain>
    </source>
</reference>
<dbReference type="PANTHER" id="PTHR33337">
    <property type="entry name" value="GFA DOMAIN-CONTAINING PROTEIN"/>
    <property type="match status" value="1"/>
</dbReference>
<proteinExistence type="inferred from homology"/>
<accession>A0A7W6NPQ5</accession>
<evidence type="ECO:0000256" key="1">
    <source>
        <dbReference type="ARBA" id="ARBA00005495"/>
    </source>
</evidence>
<dbReference type="Pfam" id="PF04828">
    <property type="entry name" value="GFA"/>
    <property type="match status" value="1"/>
</dbReference>
<dbReference type="PROSITE" id="PS51891">
    <property type="entry name" value="CENP_V_GFA"/>
    <property type="match status" value="1"/>
</dbReference>